<organism evidence="1 2">
    <name type="scientific">Marinobacter segnicrescens</name>
    <dbReference type="NCBI Taxonomy" id="430453"/>
    <lineage>
        <taxon>Bacteria</taxon>
        <taxon>Pseudomonadati</taxon>
        <taxon>Pseudomonadota</taxon>
        <taxon>Gammaproteobacteria</taxon>
        <taxon>Pseudomonadales</taxon>
        <taxon>Marinobacteraceae</taxon>
        <taxon>Marinobacter</taxon>
    </lineage>
</organism>
<keyword evidence="2" id="KW-1185">Reference proteome</keyword>
<evidence type="ECO:0000313" key="1">
    <source>
        <dbReference type="EMBL" id="SET77402.1"/>
    </source>
</evidence>
<dbReference type="Proteomes" id="UP000198762">
    <property type="component" value="Unassembled WGS sequence"/>
</dbReference>
<dbReference type="STRING" id="430453.SAMN04487962_1235"/>
<evidence type="ECO:0008006" key="3">
    <source>
        <dbReference type="Google" id="ProtNLM"/>
    </source>
</evidence>
<reference evidence="2" key="1">
    <citation type="submission" date="2016-10" db="EMBL/GenBank/DDBJ databases">
        <authorList>
            <person name="Varghese N."/>
            <person name="Submissions S."/>
        </authorList>
    </citation>
    <scope>NUCLEOTIDE SEQUENCE [LARGE SCALE GENOMIC DNA]</scope>
    <source>
        <strain evidence="2">CGMCC 1.6489</strain>
    </source>
</reference>
<proteinExistence type="predicted"/>
<dbReference type="RefSeq" id="WP_091854242.1">
    <property type="nucleotide sequence ID" value="NZ_FOHZ01000023.1"/>
</dbReference>
<accession>A0A1I0H1N4</accession>
<dbReference type="AlphaFoldDB" id="A0A1I0H1N4"/>
<gene>
    <name evidence="1" type="ORF">SAMN04487962_1235</name>
</gene>
<evidence type="ECO:0000313" key="2">
    <source>
        <dbReference type="Proteomes" id="UP000198762"/>
    </source>
</evidence>
<sequence length="566" mass="63913">MMPNSFRVQIGEVPGPLTDDTRVFDNVSLEVRALNPRHISVQTSDQGFAVFMGEAHEKYQDINLSPAGTTLTYTHSDRTLTVKCDRLGTAILFWKRVGNGICLSNRLENLLDAASEPDWCSIQQYLHTGFTIGAYTFFKNIFQTEQNQELTVQVYKTGNIQVSSGLRAVHGREQPISNEALMAQIAERLSRRLNGISTSVLMMSAGWDSRTLLMEGNTPISGAYSHGDLSSREIGLARTLSGNERLDHLFSDVQSAPINNSLIDKMMTELGFGIFPIWYLAANNVQSWKNAPLMSGVLGELLGGHYGLMAWGSRRQKILSSMLLVSDVFIKEGRIRSMIDQYATPPKTHWFISDTGQHMLDGHRDETKQRCLEAINQCYNRTESWQRAIEEFNISHRGRQYILKQAQAASSTVGYSIPFADEPLTDLVRLLGFQHRVHNKANQRILKQKRPQLLNEPMAATLVAAKHPIVIQEVSRFIRVFAENMTRLRGKEVPKLGWFNYEHLYQGNILNEMVDSLKSDFWDRPKMHCTLSTNTDNAIDAGSTLDMICKIKTVDYYLQNASQTPT</sequence>
<dbReference type="EMBL" id="FOHZ01000023">
    <property type="protein sequence ID" value="SET77402.1"/>
    <property type="molecule type" value="Genomic_DNA"/>
</dbReference>
<dbReference type="OrthoDB" id="6344064at2"/>
<protein>
    <recommendedName>
        <fullName evidence="3">Asparagine synthase</fullName>
    </recommendedName>
</protein>
<name>A0A1I0H1N4_9GAMM</name>